<evidence type="ECO:0000313" key="4">
    <source>
        <dbReference type="Proteomes" id="UP000077755"/>
    </source>
</evidence>
<feature type="compositionally biased region" description="Basic and acidic residues" evidence="1">
    <location>
        <begin position="222"/>
        <end position="234"/>
    </location>
</feature>
<dbReference type="AlphaFoldDB" id="A0A166G5Q3"/>
<evidence type="ECO:0000256" key="1">
    <source>
        <dbReference type="SAM" id="MobiDB-lite"/>
    </source>
</evidence>
<keyword evidence="4" id="KW-1185">Reference proteome</keyword>
<feature type="compositionally biased region" description="Polar residues" evidence="1">
    <location>
        <begin position="212"/>
        <end position="221"/>
    </location>
</feature>
<dbReference type="EMBL" id="LNRQ01000001">
    <property type="protein sequence ID" value="KZN08567.1"/>
    <property type="molecule type" value="Genomic_DNA"/>
</dbReference>
<evidence type="ECO:0000313" key="3">
    <source>
        <dbReference type="EMBL" id="WOG81969.1"/>
    </source>
</evidence>
<gene>
    <name evidence="2" type="ORF">DCAR_001097</name>
    <name evidence="3" type="ORF">DCAR_0101128</name>
</gene>
<accession>A0A166G5Q3</accession>
<dbReference type="Proteomes" id="UP000077755">
    <property type="component" value="Chromosome 1"/>
</dbReference>
<proteinExistence type="predicted"/>
<sequence>MKIKDIMDVDVISALEKNGMSINRYAKNRVERIKRCVEEELLTKAAAGDLKAQEEALKKQMLCNWDGPIIRFSDRKLQKRLEEGESIHKRFILQCDEWVDKNVLKMVKDGCEEGLRMATNQAHYKSLRNMKAQKNYKEAVKLDRIMEEVRVQLADVQIKVKLYEFENAVRLEDNDQSSFPEAKLNTEELARTNQNMAIVTSSNKHNEKKLDTSSPQSNSEQHVAKEKKALEKDQSCANGN</sequence>
<reference evidence="2" key="1">
    <citation type="journal article" date="2016" name="Nat. Genet.">
        <title>A high-quality carrot genome assembly provides new insights into carotenoid accumulation and asterid genome evolution.</title>
        <authorList>
            <person name="Iorizzo M."/>
            <person name="Ellison S."/>
            <person name="Senalik D."/>
            <person name="Zeng P."/>
            <person name="Satapoomin P."/>
            <person name="Huang J."/>
            <person name="Bowman M."/>
            <person name="Iovene M."/>
            <person name="Sanseverino W."/>
            <person name="Cavagnaro P."/>
            <person name="Yildiz M."/>
            <person name="Macko-Podgorni A."/>
            <person name="Moranska E."/>
            <person name="Grzebelus E."/>
            <person name="Grzebelus D."/>
            <person name="Ashrafi H."/>
            <person name="Zheng Z."/>
            <person name="Cheng S."/>
            <person name="Spooner D."/>
            <person name="Van Deynze A."/>
            <person name="Simon P."/>
        </authorList>
    </citation>
    <scope>NUCLEOTIDE SEQUENCE [LARGE SCALE GENOMIC DNA]</scope>
    <source>
        <tissue evidence="2">Leaf</tissue>
    </source>
</reference>
<dbReference type="EMBL" id="CP093343">
    <property type="protein sequence ID" value="WOG81969.1"/>
    <property type="molecule type" value="Genomic_DNA"/>
</dbReference>
<organism evidence="2">
    <name type="scientific">Daucus carota subsp. sativus</name>
    <name type="common">Carrot</name>
    <dbReference type="NCBI Taxonomy" id="79200"/>
    <lineage>
        <taxon>Eukaryota</taxon>
        <taxon>Viridiplantae</taxon>
        <taxon>Streptophyta</taxon>
        <taxon>Embryophyta</taxon>
        <taxon>Tracheophyta</taxon>
        <taxon>Spermatophyta</taxon>
        <taxon>Magnoliopsida</taxon>
        <taxon>eudicotyledons</taxon>
        <taxon>Gunneridae</taxon>
        <taxon>Pentapetalae</taxon>
        <taxon>asterids</taxon>
        <taxon>campanulids</taxon>
        <taxon>Apiales</taxon>
        <taxon>Apiaceae</taxon>
        <taxon>Apioideae</taxon>
        <taxon>Scandiceae</taxon>
        <taxon>Daucinae</taxon>
        <taxon>Daucus</taxon>
        <taxon>Daucus sect. Daucus</taxon>
    </lineage>
</organism>
<name>A0A166G5Q3_DAUCS</name>
<evidence type="ECO:0000313" key="2">
    <source>
        <dbReference type="EMBL" id="KZN08567.1"/>
    </source>
</evidence>
<reference evidence="3" key="2">
    <citation type="submission" date="2022-03" db="EMBL/GenBank/DDBJ databases">
        <title>Draft title - Genomic analysis of global carrot germplasm unveils the trajectory of domestication and the origin of high carotenoid orange carrot.</title>
        <authorList>
            <person name="Iorizzo M."/>
            <person name="Ellison S."/>
            <person name="Senalik D."/>
            <person name="Macko-Podgorni A."/>
            <person name="Grzebelus D."/>
            <person name="Bostan H."/>
            <person name="Rolling W."/>
            <person name="Curaba J."/>
            <person name="Simon P."/>
        </authorList>
    </citation>
    <scope>NUCLEOTIDE SEQUENCE</scope>
    <source>
        <tissue evidence="3">Leaf</tissue>
    </source>
</reference>
<protein>
    <submittedName>
        <fullName evidence="2">Uncharacterized protein</fullName>
    </submittedName>
</protein>
<feature type="region of interest" description="Disordered" evidence="1">
    <location>
        <begin position="200"/>
        <end position="240"/>
    </location>
</feature>
<dbReference type="Gramene" id="KZN08567">
    <property type="protein sequence ID" value="KZN08567"/>
    <property type="gene ID" value="DCAR_001097"/>
</dbReference>